<feature type="repeat" description="TPR" evidence="13">
    <location>
        <begin position="676"/>
        <end position="709"/>
    </location>
</feature>
<evidence type="ECO:0000256" key="14">
    <source>
        <dbReference type="SAM" id="Phobius"/>
    </source>
</evidence>
<dbReference type="RefSeq" id="XP_009045467.1">
    <property type="nucleotide sequence ID" value="XM_009047219.1"/>
</dbReference>
<dbReference type="InterPro" id="IPR011990">
    <property type="entry name" value="TPR-like_helical_dom_sf"/>
</dbReference>
<dbReference type="Pfam" id="PF13181">
    <property type="entry name" value="TPR_8"/>
    <property type="match status" value="1"/>
</dbReference>
<dbReference type="PANTHER" id="PTHR44809">
    <property type="match status" value="1"/>
</dbReference>
<feature type="transmembrane region" description="Helical" evidence="14">
    <location>
        <begin position="434"/>
        <end position="452"/>
    </location>
</feature>
<evidence type="ECO:0000256" key="11">
    <source>
        <dbReference type="ARBA" id="ARBA00022989"/>
    </source>
</evidence>
<evidence type="ECO:0000256" key="1">
    <source>
        <dbReference type="ARBA" id="ARBA00004141"/>
    </source>
</evidence>
<evidence type="ECO:0000256" key="5">
    <source>
        <dbReference type="ARBA" id="ARBA00012839"/>
    </source>
</evidence>
<proteinExistence type="inferred from homology"/>
<protein>
    <recommendedName>
        <fullName evidence="5">dolichyl-phosphate-mannose--protein mannosyltransferase</fullName>
        <ecNumber evidence="5">2.4.1.109</ecNumber>
    </recommendedName>
</protein>
<dbReference type="UniPathway" id="UPA00378"/>
<dbReference type="GO" id="GO:0016020">
    <property type="term" value="C:membrane"/>
    <property type="evidence" value="ECO:0007669"/>
    <property type="project" value="UniProtKB-SubCell"/>
</dbReference>
<keyword evidence="12 14" id="KW-0472">Membrane</keyword>
<evidence type="ECO:0000256" key="6">
    <source>
        <dbReference type="ARBA" id="ARBA00022679"/>
    </source>
</evidence>
<keyword evidence="9 13" id="KW-0802">TPR repeat</keyword>
<dbReference type="EC" id="2.4.1.109" evidence="5"/>
<evidence type="ECO:0000256" key="2">
    <source>
        <dbReference type="ARBA" id="ARBA00004240"/>
    </source>
</evidence>
<dbReference type="Gene3D" id="1.25.40.10">
    <property type="entry name" value="Tetratricopeptide repeat domain"/>
    <property type="match status" value="4"/>
</dbReference>
<feature type="transmembrane region" description="Helical" evidence="14">
    <location>
        <begin position="223"/>
        <end position="240"/>
    </location>
</feature>
<dbReference type="Pfam" id="PF07719">
    <property type="entry name" value="TPR_2"/>
    <property type="match status" value="1"/>
</dbReference>
<keyword evidence="17" id="KW-1185">Reference proteome</keyword>
<dbReference type="HOGENOM" id="CLU_011615_2_0_1"/>
<dbReference type="OrthoDB" id="19588at2759"/>
<dbReference type="Pfam" id="PF13424">
    <property type="entry name" value="TPR_12"/>
    <property type="match status" value="1"/>
</dbReference>
<dbReference type="GO" id="GO:0004169">
    <property type="term" value="F:dolichyl-phosphate-mannose-protein mannosyltransferase activity"/>
    <property type="evidence" value="ECO:0007669"/>
    <property type="project" value="UniProtKB-EC"/>
</dbReference>
<dbReference type="Proteomes" id="UP000030746">
    <property type="component" value="Unassembled WGS sequence"/>
</dbReference>
<dbReference type="CTD" id="20248249"/>
<dbReference type="InterPro" id="IPR052943">
    <property type="entry name" value="TMTC_O-mannosyl-trnsfr"/>
</dbReference>
<feature type="transmembrane region" description="Helical" evidence="14">
    <location>
        <begin position="22"/>
        <end position="45"/>
    </location>
</feature>
<dbReference type="PANTHER" id="PTHR44809:SF1">
    <property type="entry name" value="PROTEIN O-MANNOSYL-TRANSFERASE TMTC1"/>
    <property type="match status" value="1"/>
</dbReference>
<dbReference type="Pfam" id="PF13432">
    <property type="entry name" value="TPR_16"/>
    <property type="match status" value="1"/>
</dbReference>
<dbReference type="AlphaFoldDB" id="V4CNL0"/>
<organism evidence="16 17">
    <name type="scientific">Lottia gigantea</name>
    <name type="common">Giant owl limpet</name>
    <dbReference type="NCBI Taxonomy" id="225164"/>
    <lineage>
        <taxon>Eukaryota</taxon>
        <taxon>Metazoa</taxon>
        <taxon>Spiralia</taxon>
        <taxon>Lophotrochozoa</taxon>
        <taxon>Mollusca</taxon>
        <taxon>Gastropoda</taxon>
        <taxon>Patellogastropoda</taxon>
        <taxon>Lottioidea</taxon>
        <taxon>Lottiidae</taxon>
        <taxon>Lottia</taxon>
    </lineage>
</organism>
<keyword evidence="10" id="KW-0256">Endoplasmic reticulum</keyword>
<evidence type="ECO:0000256" key="10">
    <source>
        <dbReference type="ARBA" id="ARBA00022824"/>
    </source>
</evidence>
<dbReference type="SMART" id="SM00028">
    <property type="entry name" value="TPR"/>
    <property type="match status" value="11"/>
</dbReference>
<sequence length="876" mass="100213">MEVNNNIAKSPNLNKKHEKSSVIKWGSVTLYTLPVILGILCYINSMNGDFVHDDIFAIKNNPDVTGKSPISELWKNDFWGKFIQDRTSHKSYRPITTLSFRLNYALSDGKPFTFHIINVALHCLVTALFIYILRQIFHISNSCTFYSAVIFAVHPIHTEAVSGIVGRADILAAVFFLLSIIFYIRSIEVIHPDEDVFIPSTINWCYFTLSISLAIISTLCKEHGVMVLVVSAAIDCLILSRNGVNRWISREVSIIQCKPLIIRVTLLAFSFISIFLIRCFINGWQVPIFLDQDNPASFSSSLLTRILTYNYLLVFNIWLLISPITLCYDWQLGSIPLVQDISDSRNLATLVFYIAFISIIIKSLKIFRNKGCSKNIPVLSLIFLTIPFIPASNFFIRVGFVVAERILYIPSLGFSLMVGYGLTKLCSRYSKKKWLLITIFTVYTLLLAAKTLHRNQVWQSRQSLFWSGVVTLPHNAKVHYNYGNYLKDNNEIHQAIQHYTQAIRLYPEYSSVHNNLGTILSNQTQSEYHFNQALKHNPQHKGALVNLGNIYHSQKKEHQAESKFKQALKIDPNYSDAILSFIKLLMETNRNDEAKKYLETAMKTEPFSHNVHSYHGAYHLASGKYNLAVKSFLTAYSLDNRAISSLINAASTLRSQGHVGEAEDLLKRAWSMNPTDDLKNQLGLLYFYTNHVPESLNTFETILRKTPNNMEAATNYARVLFAQERLDEAAQVVENVLSQGSQNIDALQLIGNICAKKGDKRKAIEYLEIALHQTSHQIPDKQDLYLTLLFNIGTLHQQLNEYQSALQYFNKILDIEPNYPQAYLHIGGILHIQNDFKEARRYYNKVLKLEPQNEFALQNLVKLSRLERKQQQKQKL</sequence>
<reference evidence="16 17" key="1">
    <citation type="journal article" date="2013" name="Nature">
        <title>Insights into bilaterian evolution from three spiralian genomes.</title>
        <authorList>
            <person name="Simakov O."/>
            <person name="Marletaz F."/>
            <person name="Cho S.J."/>
            <person name="Edsinger-Gonzales E."/>
            <person name="Havlak P."/>
            <person name="Hellsten U."/>
            <person name="Kuo D.H."/>
            <person name="Larsson T."/>
            <person name="Lv J."/>
            <person name="Arendt D."/>
            <person name="Savage R."/>
            <person name="Osoegawa K."/>
            <person name="de Jong P."/>
            <person name="Grimwood J."/>
            <person name="Chapman J.A."/>
            <person name="Shapiro H."/>
            <person name="Aerts A."/>
            <person name="Otillar R.P."/>
            <person name="Terry A.Y."/>
            <person name="Boore J.L."/>
            <person name="Grigoriev I.V."/>
            <person name="Lindberg D.R."/>
            <person name="Seaver E.C."/>
            <person name="Weisblat D.A."/>
            <person name="Putnam N.H."/>
            <person name="Rokhsar D.S."/>
        </authorList>
    </citation>
    <scope>NUCLEOTIDE SEQUENCE [LARGE SCALE GENOMIC DNA]</scope>
</reference>
<evidence type="ECO:0000256" key="7">
    <source>
        <dbReference type="ARBA" id="ARBA00022692"/>
    </source>
</evidence>
<dbReference type="SUPFAM" id="SSF48452">
    <property type="entry name" value="TPR-like"/>
    <property type="match status" value="2"/>
</dbReference>
<keyword evidence="11 14" id="KW-1133">Transmembrane helix</keyword>
<evidence type="ECO:0000313" key="17">
    <source>
        <dbReference type="Proteomes" id="UP000030746"/>
    </source>
</evidence>
<dbReference type="Pfam" id="PF08409">
    <property type="entry name" value="TMTC_DUF1736"/>
    <property type="match status" value="1"/>
</dbReference>
<dbReference type="InterPro" id="IPR013618">
    <property type="entry name" value="TMTC_DUF1736"/>
</dbReference>
<feature type="transmembrane region" description="Helical" evidence="14">
    <location>
        <begin position="346"/>
        <end position="364"/>
    </location>
</feature>
<comment type="subcellular location">
    <subcellularLocation>
        <location evidence="2">Endoplasmic reticulum</location>
    </subcellularLocation>
    <subcellularLocation>
        <location evidence="1">Membrane</location>
        <topology evidence="1">Multi-pass membrane protein</topology>
    </subcellularLocation>
</comment>
<dbReference type="InterPro" id="IPR013105">
    <property type="entry name" value="TPR_2"/>
</dbReference>
<evidence type="ECO:0000256" key="9">
    <source>
        <dbReference type="ARBA" id="ARBA00022803"/>
    </source>
</evidence>
<evidence type="ECO:0000256" key="4">
    <source>
        <dbReference type="ARBA" id="ARBA00007882"/>
    </source>
</evidence>
<comment type="similarity">
    <text evidence="4">Belongs to the TMTC family.</text>
</comment>
<feature type="transmembrane region" description="Helical" evidence="14">
    <location>
        <begin position="196"/>
        <end position="216"/>
    </location>
</feature>
<feature type="transmembrane region" description="Helical" evidence="14">
    <location>
        <begin position="406"/>
        <end position="422"/>
    </location>
</feature>
<evidence type="ECO:0000313" key="16">
    <source>
        <dbReference type="EMBL" id="ESP03985.1"/>
    </source>
</evidence>
<comment type="pathway">
    <text evidence="3">Protein modification; protein glycosylation.</text>
</comment>
<feature type="transmembrane region" description="Helical" evidence="14">
    <location>
        <begin position="260"/>
        <end position="281"/>
    </location>
</feature>
<dbReference type="Pfam" id="PF14559">
    <property type="entry name" value="TPR_19"/>
    <property type="match status" value="1"/>
</dbReference>
<dbReference type="InterPro" id="IPR019734">
    <property type="entry name" value="TPR_rpt"/>
</dbReference>
<evidence type="ECO:0000256" key="3">
    <source>
        <dbReference type="ARBA" id="ARBA00004922"/>
    </source>
</evidence>
<dbReference type="GO" id="GO:0005783">
    <property type="term" value="C:endoplasmic reticulum"/>
    <property type="evidence" value="ECO:0007669"/>
    <property type="project" value="UniProtKB-SubCell"/>
</dbReference>
<keyword evidence="8" id="KW-0677">Repeat</keyword>
<name>V4CNL0_LOTGI</name>
<feature type="transmembrane region" description="Helical" evidence="14">
    <location>
        <begin position="376"/>
        <end position="400"/>
    </location>
</feature>
<feature type="transmembrane region" description="Helical" evidence="14">
    <location>
        <begin position="112"/>
        <end position="133"/>
    </location>
</feature>
<feature type="repeat" description="TPR" evidence="13">
    <location>
        <begin position="541"/>
        <end position="574"/>
    </location>
</feature>
<feature type="transmembrane region" description="Helical" evidence="14">
    <location>
        <begin position="164"/>
        <end position="184"/>
    </location>
</feature>
<keyword evidence="6" id="KW-0808">Transferase</keyword>
<dbReference type="STRING" id="225164.V4CNL0"/>
<evidence type="ECO:0000259" key="15">
    <source>
        <dbReference type="Pfam" id="PF08409"/>
    </source>
</evidence>
<feature type="transmembrane region" description="Helical" evidence="14">
    <location>
        <begin position="302"/>
        <end position="326"/>
    </location>
</feature>
<dbReference type="KEGG" id="lgi:LOTGIDRAFT_230260"/>
<evidence type="ECO:0000256" key="12">
    <source>
        <dbReference type="ARBA" id="ARBA00023136"/>
    </source>
</evidence>
<dbReference type="PROSITE" id="PS50293">
    <property type="entry name" value="TPR_REGION"/>
    <property type="match status" value="2"/>
</dbReference>
<dbReference type="OMA" id="DFEQQRH"/>
<feature type="repeat" description="TPR" evidence="13">
    <location>
        <begin position="476"/>
        <end position="509"/>
    </location>
</feature>
<dbReference type="GeneID" id="20248249"/>
<dbReference type="EMBL" id="KB199905">
    <property type="protein sequence ID" value="ESP03985.1"/>
    <property type="molecule type" value="Genomic_DNA"/>
</dbReference>
<evidence type="ECO:0000256" key="13">
    <source>
        <dbReference type="PROSITE-ProRule" id="PRU00339"/>
    </source>
</evidence>
<gene>
    <name evidence="16" type="ORF">LOTGIDRAFT_230260</name>
</gene>
<feature type="domain" description="DUF1736" evidence="15">
    <location>
        <begin position="285"/>
        <end position="356"/>
    </location>
</feature>
<feature type="repeat" description="TPR" evidence="13">
    <location>
        <begin position="786"/>
        <end position="819"/>
    </location>
</feature>
<evidence type="ECO:0000256" key="8">
    <source>
        <dbReference type="ARBA" id="ARBA00022737"/>
    </source>
</evidence>
<dbReference type="PROSITE" id="PS50005">
    <property type="entry name" value="TPR"/>
    <property type="match status" value="5"/>
</dbReference>
<accession>V4CNL0</accession>
<feature type="repeat" description="TPR" evidence="13">
    <location>
        <begin position="820"/>
        <end position="853"/>
    </location>
</feature>
<keyword evidence="7 14" id="KW-0812">Transmembrane</keyword>